<protein>
    <submittedName>
        <fullName evidence="2">Uncharacterized protein</fullName>
    </submittedName>
</protein>
<gene>
    <name evidence="2" type="ORF">CVT26_013429</name>
</gene>
<feature type="compositionally biased region" description="Low complexity" evidence="1">
    <location>
        <begin position="24"/>
        <end position="34"/>
    </location>
</feature>
<evidence type="ECO:0000313" key="2">
    <source>
        <dbReference type="EMBL" id="PPR07459.1"/>
    </source>
</evidence>
<evidence type="ECO:0000313" key="3">
    <source>
        <dbReference type="Proteomes" id="UP000284706"/>
    </source>
</evidence>
<accession>A0A409YWU5</accession>
<evidence type="ECO:0000256" key="1">
    <source>
        <dbReference type="SAM" id="MobiDB-lite"/>
    </source>
</evidence>
<dbReference type="AlphaFoldDB" id="A0A409YWU5"/>
<organism evidence="2 3">
    <name type="scientific">Gymnopilus dilepis</name>
    <dbReference type="NCBI Taxonomy" id="231916"/>
    <lineage>
        <taxon>Eukaryota</taxon>
        <taxon>Fungi</taxon>
        <taxon>Dikarya</taxon>
        <taxon>Basidiomycota</taxon>
        <taxon>Agaricomycotina</taxon>
        <taxon>Agaricomycetes</taxon>
        <taxon>Agaricomycetidae</taxon>
        <taxon>Agaricales</taxon>
        <taxon>Agaricineae</taxon>
        <taxon>Hymenogastraceae</taxon>
        <taxon>Gymnopilus</taxon>
    </lineage>
</organism>
<proteinExistence type="predicted"/>
<feature type="compositionally biased region" description="Low complexity" evidence="1">
    <location>
        <begin position="69"/>
        <end position="80"/>
    </location>
</feature>
<dbReference type="InParanoid" id="A0A409YWU5"/>
<feature type="region of interest" description="Disordered" evidence="1">
    <location>
        <begin position="1"/>
        <end position="108"/>
    </location>
</feature>
<feature type="non-terminal residue" evidence="2">
    <location>
        <position position="206"/>
    </location>
</feature>
<dbReference type="Proteomes" id="UP000284706">
    <property type="component" value="Unassembled WGS sequence"/>
</dbReference>
<name>A0A409YWU5_9AGAR</name>
<sequence length="206" mass="21805">MSSQSSGDRPDRSQRSQRGRQETAAPRASSSPPRVSRDSEATPAPSSSSVARSRYQTPVPSLGREASRSRSSTPVPSSAVFTPPPPSPSTGDRDVSMEPSPAPEPLPVGAVASPIALSHSPEGYDTDMYAVVQSLAEIRRWLHRGAPLDTEVPTNAQEALVSGVTHIALLLNGPLGEHTTTRDLGGDFANQIIQAAFTRTPLYGRD</sequence>
<comment type="caution">
    <text evidence="2">The sequence shown here is derived from an EMBL/GenBank/DDBJ whole genome shotgun (WGS) entry which is preliminary data.</text>
</comment>
<feature type="compositionally biased region" description="Low complexity" evidence="1">
    <location>
        <begin position="43"/>
        <end position="54"/>
    </location>
</feature>
<dbReference type="EMBL" id="NHYE01000116">
    <property type="protein sequence ID" value="PPR07459.1"/>
    <property type="molecule type" value="Genomic_DNA"/>
</dbReference>
<keyword evidence="3" id="KW-1185">Reference proteome</keyword>
<reference evidence="2 3" key="1">
    <citation type="journal article" date="2018" name="Evol. Lett.">
        <title>Horizontal gene cluster transfer increased hallucinogenic mushroom diversity.</title>
        <authorList>
            <person name="Reynolds H.T."/>
            <person name="Vijayakumar V."/>
            <person name="Gluck-Thaler E."/>
            <person name="Korotkin H.B."/>
            <person name="Matheny P.B."/>
            <person name="Slot J.C."/>
        </authorList>
    </citation>
    <scope>NUCLEOTIDE SEQUENCE [LARGE SCALE GENOMIC DNA]</scope>
    <source>
        <strain evidence="2 3">SRW20</strain>
    </source>
</reference>